<dbReference type="PANTHER" id="PTHR43201">
    <property type="entry name" value="ACYL-COA SYNTHETASE"/>
    <property type="match status" value="1"/>
</dbReference>
<organism evidence="5 6">
    <name type="scientific">Mycobacterium palustre</name>
    <dbReference type="NCBI Taxonomy" id="153971"/>
    <lineage>
        <taxon>Bacteria</taxon>
        <taxon>Bacillati</taxon>
        <taxon>Actinomycetota</taxon>
        <taxon>Actinomycetes</taxon>
        <taxon>Mycobacteriales</taxon>
        <taxon>Mycobacteriaceae</taxon>
        <taxon>Mycobacterium</taxon>
        <taxon>Mycobacterium simiae complex</taxon>
    </lineage>
</organism>
<feature type="domain" description="AMP-binding enzyme C-terminal" evidence="4">
    <location>
        <begin position="425"/>
        <end position="499"/>
    </location>
</feature>
<name>A0A1X1ZZ10_9MYCO</name>
<evidence type="ECO:0000256" key="1">
    <source>
        <dbReference type="ARBA" id="ARBA00006432"/>
    </source>
</evidence>
<keyword evidence="2 5" id="KW-0436">Ligase</keyword>
<dbReference type="PANTHER" id="PTHR43201:SF5">
    <property type="entry name" value="MEDIUM-CHAIN ACYL-COA LIGASE ACSF2, MITOCHONDRIAL"/>
    <property type="match status" value="1"/>
</dbReference>
<feature type="domain" description="AMP-dependent synthetase/ligase" evidence="3">
    <location>
        <begin position="20"/>
        <end position="369"/>
    </location>
</feature>
<protein>
    <submittedName>
        <fullName evidence="5">ATP-dependent acyl-CoA ligase</fullName>
    </submittedName>
</protein>
<dbReference type="Gene3D" id="3.40.50.12780">
    <property type="entry name" value="N-terminal domain of ligase-like"/>
    <property type="match status" value="1"/>
</dbReference>
<keyword evidence="6" id="KW-1185">Reference proteome</keyword>
<comment type="caution">
    <text evidence="5">The sequence shown here is derived from an EMBL/GenBank/DDBJ whole genome shotgun (WGS) entry which is preliminary data.</text>
</comment>
<dbReference type="RefSeq" id="WP_085076543.1">
    <property type="nucleotide sequence ID" value="NZ_JACKRZ010000072.1"/>
</dbReference>
<dbReference type="Pfam" id="PF13193">
    <property type="entry name" value="AMP-binding_C"/>
    <property type="match status" value="1"/>
</dbReference>
<dbReference type="STRING" id="153971.AWC19_01245"/>
<dbReference type="InterPro" id="IPR045851">
    <property type="entry name" value="AMP-bd_C_sf"/>
</dbReference>
<dbReference type="Gene3D" id="3.30.300.30">
    <property type="match status" value="1"/>
</dbReference>
<accession>A0A1X1ZZ10</accession>
<dbReference type="Pfam" id="PF00501">
    <property type="entry name" value="AMP-binding"/>
    <property type="match status" value="1"/>
</dbReference>
<evidence type="ECO:0000256" key="2">
    <source>
        <dbReference type="ARBA" id="ARBA00022598"/>
    </source>
</evidence>
<evidence type="ECO:0000259" key="3">
    <source>
        <dbReference type="Pfam" id="PF00501"/>
    </source>
</evidence>
<dbReference type="InterPro" id="IPR042099">
    <property type="entry name" value="ANL_N_sf"/>
</dbReference>
<dbReference type="GO" id="GO:0031956">
    <property type="term" value="F:medium-chain fatty acid-CoA ligase activity"/>
    <property type="evidence" value="ECO:0007669"/>
    <property type="project" value="TreeGrafter"/>
</dbReference>
<evidence type="ECO:0000313" key="6">
    <source>
        <dbReference type="Proteomes" id="UP000193529"/>
    </source>
</evidence>
<reference evidence="5 6" key="1">
    <citation type="submission" date="2016-01" db="EMBL/GenBank/DDBJ databases">
        <title>The new phylogeny of the genus Mycobacterium.</title>
        <authorList>
            <person name="Tarcisio F."/>
            <person name="Conor M."/>
            <person name="Antonella G."/>
            <person name="Elisabetta G."/>
            <person name="Giulia F.S."/>
            <person name="Sara T."/>
            <person name="Anna F."/>
            <person name="Clotilde B."/>
            <person name="Roberto B."/>
            <person name="Veronica D.S."/>
            <person name="Fabio R."/>
            <person name="Monica P."/>
            <person name="Olivier J."/>
            <person name="Enrico T."/>
            <person name="Nicola S."/>
        </authorList>
    </citation>
    <scope>NUCLEOTIDE SEQUENCE [LARGE SCALE GENOMIC DNA]</scope>
    <source>
        <strain evidence="5 6">DSM 44572</strain>
    </source>
</reference>
<dbReference type="EMBL" id="LQPJ01000024">
    <property type="protein sequence ID" value="ORW32320.1"/>
    <property type="molecule type" value="Genomic_DNA"/>
</dbReference>
<proteinExistence type="inferred from homology"/>
<evidence type="ECO:0000313" key="5">
    <source>
        <dbReference type="EMBL" id="ORW32320.1"/>
    </source>
</evidence>
<dbReference type="OrthoDB" id="2579187at2"/>
<dbReference type="InterPro" id="IPR025110">
    <property type="entry name" value="AMP-bd_C"/>
</dbReference>
<evidence type="ECO:0000259" key="4">
    <source>
        <dbReference type="Pfam" id="PF13193"/>
    </source>
</evidence>
<dbReference type="Proteomes" id="UP000193529">
    <property type="component" value="Unassembled WGS sequence"/>
</dbReference>
<dbReference type="InterPro" id="IPR000873">
    <property type="entry name" value="AMP-dep_synth/lig_dom"/>
</dbReference>
<comment type="similarity">
    <text evidence="1">Belongs to the ATP-dependent AMP-binding enzyme family.</text>
</comment>
<dbReference type="AlphaFoldDB" id="A0A1X1ZZ10"/>
<sequence length="527" mass="56623">MYPLGPNDFGVDEFTVPAVLDRRAEQYPDRVMMSIAGVDVTFEQMRRRSCAAANLLSDLGVRRGDSVALFTATSPQWVYLWLGAARIGAVSAAVNAANKGDFLLHTLRLSRAKIIFTDAERRPRVDEVAGGLETLSDIVVQDDSLRAALDRGADRPAAGGPAGAFEVGCLFYTSGTTGPSKAVATTWHYLFSVAATVASAWEFRAGEVLWTAMPLFHLSAAPSVLAPMLVGGTTVLAEAFHPTEVWDDIRAHGAIGFAGAGAMVSMLQNLPPDPRDAQLPLRFISAAPIAADAYHAIEKRYGCTVVTMYGMTEAFPIAVKGVADAGVPGASGRPNPNFDVRIVDEHGGALPAGVVGEIACRARHPHVMSEGYVGAGSRVQPHPEWFRTGDLGRLDPDENGGQNLTYVDRIKDALRRRGENVSSVEVETVVMRHPAVAEAAAVGVPSDVGEDDILVVVTLRPGAALDCAELLDFCAARMPYFCVPRFVRTVDELPKNGIGRIRKDLLRAQGLNDDTWDREQYGYVVNR</sequence>
<gene>
    <name evidence="5" type="ORF">AWC19_01245</name>
</gene>
<dbReference type="GO" id="GO:0006631">
    <property type="term" value="P:fatty acid metabolic process"/>
    <property type="evidence" value="ECO:0007669"/>
    <property type="project" value="TreeGrafter"/>
</dbReference>
<dbReference type="SUPFAM" id="SSF56801">
    <property type="entry name" value="Acetyl-CoA synthetase-like"/>
    <property type="match status" value="1"/>
</dbReference>